<dbReference type="PANTHER" id="PTHR42760">
    <property type="entry name" value="SHORT-CHAIN DEHYDROGENASES/REDUCTASES FAMILY MEMBER"/>
    <property type="match status" value="1"/>
</dbReference>
<gene>
    <name evidence="3" type="primary">fabG_8</name>
    <name evidence="3" type="ORF">LMG27177_03822</name>
</gene>
<evidence type="ECO:0000259" key="2">
    <source>
        <dbReference type="SMART" id="SM00822"/>
    </source>
</evidence>
<dbReference type="InterPro" id="IPR002347">
    <property type="entry name" value="SDR_fam"/>
</dbReference>
<accession>A0A6J5GAW9</accession>
<proteinExistence type="inferred from homology"/>
<evidence type="ECO:0000313" key="3">
    <source>
        <dbReference type="EMBL" id="CAB3795321.1"/>
    </source>
</evidence>
<dbReference type="GO" id="GO:0030497">
    <property type="term" value="P:fatty acid elongation"/>
    <property type="evidence" value="ECO:0007669"/>
    <property type="project" value="TreeGrafter"/>
</dbReference>
<comment type="similarity">
    <text evidence="1">Belongs to the short-chain dehydrogenases/reductases (SDR) family.</text>
</comment>
<dbReference type="InterPro" id="IPR057326">
    <property type="entry name" value="KR_dom"/>
</dbReference>
<dbReference type="PRINTS" id="PR00081">
    <property type="entry name" value="GDHRDH"/>
</dbReference>
<dbReference type="FunFam" id="3.40.50.720:FF:000084">
    <property type="entry name" value="Short-chain dehydrogenase reductase"/>
    <property type="match status" value="1"/>
</dbReference>
<dbReference type="RefSeq" id="WP_281366224.1">
    <property type="nucleotide sequence ID" value="NZ_CADIKI010000011.1"/>
</dbReference>
<dbReference type="Gene3D" id="3.40.50.720">
    <property type="entry name" value="NAD(P)-binding Rossmann-like Domain"/>
    <property type="match status" value="1"/>
</dbReference>
<evidence type="ECO:0000256" key="1">
    <source>
        <dbReference type="ARBA" id="ARBA00006484"/>
    </source>
</evidence>
<dbReference type="PRINTS" id="PR00080">
    <property type="entry name" value="SDRFAMILY"/>
</dbReference>
<evidence type="ECO:0000313" key="4">
    <source>
        <dbReference type="Proteomes" id="UP000494252"/>
    </source>
</evidence>
<protein>
    <submittedName>
        <fullName evidence="3">3-oxoacyl-[acyl-carrier-protein] reductase FabG</fullName>
        <ecNumber evidence="3">1.1.1.100</ecNumber>
    </submittedName>
</protein>
<dbReference type="PROSITE" id="PS00061">
    <property type="entry name" value="ADH_SHORT"/>
    <property type="match status" value="1"/>
</dbReference>
<keyword evidence="3" id="KW-0560">Oxidoreductase</keyword>
<dbReference type="EMBL" id="CADIKI010000011">
    <property type="protein sequence ID" value="CAB3795321.1"/>
    <property type="molecule type" value="Genomic_DNA"/>
</dbReference>
<dbReference type="GO" id="GO:0004316">
    <property type="term" value="F:3-oxoacyl-[acyl-carrier-protein] reductase (NADPH) activity"/>
    <property type="evidence" value="ECO:0007669"/>
    <property type="project" value="UniProtKB-EC"/>
</dbReference>
<dbReference type="InterPro" id="IPR036291">
    <property type="entry name" value="NAD(P)-bd_dom_sf"/>
</dbReference>
<dbReference type="PANTHER" id="PTHR42760:SF123">
    <property type="entry name" value="OXIDOREDUCTASE"/>
    <property type="match status" value="1"/>
</dbReference>
<dbReference type="AlphaFoldDB" id="A0A6J5GAW9"/>
<dbReference type="InterPro" id="IPR020904">
    <property type="entry name" value="Sc_DH/Rdtase_CS"/>
</dbReference>
<dbReference type="CDD" id="cd05233">
    <property type="entry name" value="SDR_c"/>
    <property type="match status" value="1"/>
</dbReference>
<sequence length="260" mass="27263">MEKTIEGGAAARVAVVTGGAMGIGAETAEQLGKRGYHVVLADLNKENADDTAARLSAQRLSVSAVQMDVGKPDSIAAAFASIAREHGRCDVLVNGAGIAKLVPFIDYPLDTYLTTMNVNVTGTLLCAQHAARMMIERRWGRIVNIASVAGMRAVGRGRTAYGTSKGAVIALTHQMAVELCDYGITANAVAPGPVDTPMTRALHSDQFREEYSRAIPMKRYGTTSEIAAAICYLASDEAAYTNGVVLPVDGGFLSWGAGAV</sequence>
<dbReference type="SMART" id="SM00822">
    <property type="entry name" value="PKS_KR"/>
    <property type="match status" value="1"/>
</dbReference>
<dbReference type="Pfam" id="PF13561">
    <property type="entry name" value="adh_short_C2"/>
    <property type="match status" value="1"/>
</dbReference>
<feature type="domain" description="Ketoreductase" evidence="2">
    <location>
        <begin position="12"/>
        <end position="192"/>
    </location>
</feature>
<keyword evidence="4" id="KW-1185">Reference proteome</keyword>
<organism evidence="3 4">
    <name type="scientific">Paraburkholderia fynbosensis</name>
    <dbReference type="NCBI Taxonomy" id="1200993"/>
    <lineage>
        <taxon>Bacteria</taxon>
        <taxon>Pseudomonadati</taxon>
        <taxon>Pseudomonadota</taxon>
        <taxon>Betaproteobacteria</taxon>
        <taxon>Burkholderiales</taxon>
        <taxon>Burkholderiaceae</taxon>
        <taxon>Paraburkholderia</taxon>
    </lineage>
</organism>
<dbReference type="NCBIfam" id="NF005559">
    <property type="entry name" value="PRK07231.1"/>
    <property type="match status" value="1"/>
</dbReference>
<dbReference type="EC" id="1.1.1.100" evidence="3"/>
<dbReference type="SUPFAM" id="SSF51735">
    <property type="entry name" value="NAD(P)-binding Rossmann-fold domains"/>
    <property type="match status" value="1"/>
</dbReference>
<name>A0A6J5GAW9_9BURK</name>
<dbReference type="Proteomes" id="UP000494252">
    <property type="component" value="Unassembled WGS sequence"/>
</dbReference>
<reference evidence="3 4" key="1">
    <citation type="submission" date="2020-04" db="EMBL/GenBank/DDBJ databases">
        <authorList>
            <person name="De Canck E."/>
        </authorList>
    </citation>
    <scope>NUCLEOTIDE SEQUENCE [LARGE SCALE GENOMIC DNA]</scope>
    <source>
        <strain evidence="3 4">LMG 27177</strain>
    </source>
</reference>